<feature type="region of interest" description="Disordered" evidence="1">
    <location>
        <begin position="56"/>
        <end position="86"/>
    </location>
</feature>
<sequence length="86" mass="9783">MVRMTTEISVLYEMQPQEKQIPAKASLVTQILALEAMVAAAPSVSTILEDLLRSQQQQQTQLQQTERHQPDCHQLPDQRPEEKDGE</sequence>
<name>A0A8H7EQB1_9FUNG</name>
<dbReference type="EMBL" id="JABAYA010000220">
    <property type="protein sequence ID" value="KAF7721990.1"/>
    <property type="molecule type" value="Genomic_DNA"/>
</dbReference>
<dbReference type="Proteomes" id="UP000605846">
    <property type="component" value="Unassembled WGS sequence"/>
</dbReference>
<organism evidence="2 3">
    <name type="scientific">Apophysomyces ossiformis</name>
    <dbReference type="NCBI Taxonomy" id="679940"/>
    <lineage>
        <taxon>Eukaryota</taxon>
        <taxon>Fungi</taxon>
        <taxon>Fungi incertae sedis</taxon>
        <taxon>Mucoromycota</taxon>
        <taxon>Mucoromycotina</taxon>
        <taxon>Mucoromycetes</taxon>
        <taxon>Mucorales</taxon>
        <taxon>Mucorineae</taxon>
        <taxon>Mucoraceae</taxon>
        <taxon>Apophysomyces</taxon>
    </lineage>
</organism>
<proteinExistence type="predicted"/>
<feature type="compositionally biased region" description="Basic and acidic residues" evidence="1">
    <location>
        <begin position="65"/>
        <end position="86"/>
    </location>
</feature>
<evidence type="ECO:0000313" key="3">
    <source>
        <dbReference type="Proteomes" id="UP000605846"/>
    </source>
</evidence>
<comment type="caution">
    <text evidence="2">The sequence shown here is derived from an EMBL/GenBank/DDBJ whole genome shotgun (WGS) entry which is preliminary data.</text>
</comment>
<evidence type="ECO:0000256" key="1">
    <source>
        <dbReference type="SAM" id="MobiDB-lite"/>
    </source>
</evidence>
<protein>
    <submittedName>
        <fullName evidence="2">Uncharacterized protein</fullName>
    </submittedName>
</protein>
<gene>
    <name evidence="2" type="ORF">EC973_003872</name>
</gene>
<evidence type="ECO:0000313" key="2">
    <source>
        <dbReference type="EMBL" id="KAF7721990.1"/>
    </source>
</evidence>
<dbReference type="AlphaFoldDB" id="A0A8H7EQB1"/>
<keyword evidence="3" id="KW-1185">Reference proteome</keyword>
<accession>A0A8H7EQB1</accession>
<reference evidence="2" key="1">
    <citation type="submission" date="2020-01" db="EMBL/GenBank/DDBJ databases">
        <title>Genome Sequencing of Three Apophysomyces-Like Fungal Strains Confirms a Novel Fungal Genus in the Mucoromycota with divergent Burkholderia-like Endosymbiotic Bacteria.</title>
        <authorList>
            <person name="Stajich J.E."/>
            <person name="Macias A.M."/>
            <person name="Carter-House D."/>
            <person name="Lovett B."/>
            <person name="Kasson L.R."/>
            <person name="Berry K."/>
            <person name="Grigoriev I."/>
            <person name="Chang Y."/>
            <person name="Spatafora J."/>
            <person name="Kasson M.T."/>
        </authorList>
    </citation>
    <scope>NUCLEOTIDE SEQUENCE</scope>
    <source>
        <strain evidence="2">NRRL A-21654</strain>
    </source>
</reference>